<feature type="transmembrane region" description="Helical" evidence="4">
    <location>
        <begin position="279"/>
        <end position="301"/>
    </location>
</feature>
<evidence type="ECO:0000256" key="3">
    <source>
        <dbReference type="ARBA" id="ARBA00023136"/>
    </source>
</evidence>
<dbReference type="PROSITE" id="PS50850">
    <property type="entry name" value="MFS"/>
    <property type="match status" value="1"/>
</dbReference>
<feature type="transmembrane region" description="Helical" evidence="4">
    <location>
        <begin position="343"/>
        <end position="364"/>
    </location>
</feature>
<dbReference type="Proteomes" id="UP001431634">
    <property type="component" value="Unassembled WGS sequence"/>
</dbReference>
<dbReference type="InterPro" id="IPR011701">
    <property type="entry name" value="MFS"/>
</dbReference>
<sequence>MLLHSLKPSPITTKILAVVIFNLVCYINVGMHFTAIPLYVHKELGFNSLIAGSAVSIAYLATFLSRPQAGHWLDTKGAKSSVIIGLIISALGGIFALMTTFFSNAPLWALIMIIPARLCIGASESWASTGTNLWNIGRAGIENATHVISWNGVTSYGGMAIGAPLGAYLLKLPGFWGGLNSIAILTTVMAALSAILASTYPAIIPQPSKTRLPFTTVFARVFPPGAGLGLATIGFGSIQTFITLYFAYNHWLGSAYALSIFGFCFVMVRFIFKNAIAKFGGYIVSITSLLVETVGLCLITFSHSVIGTYIGAGLTGCGFSLIFPALGIIAISKVGAENRGSALACFSLFLDIALFIAGPLLGAINDFWGYYWLFLSSAAFTLIGAILTYILHYQSKCRNAAISN</sequence>
<dbReference type="EMBL" id="JASBAO010000001">
    <property type="protein sequence ID" value="MDI2091041.1"/>
    <property type="molecule type" value="Genomic_DNA"/>
</dbReference>
<keyword evidence="7" id="KW-1185">Reference proteome</keyword>
<evidence type="ECO:0000256" key="4">
    <source>
        <dbReference type="SAM" id="Phobius"/>
    </source>
</evidence>
<evidence type="ECO:0000256" key="1">
    <source>
        <dbReference type="ARBA" id="ARBA00022692"/>
    </source>
</evidence>
<dbReference type="Pfam" id="PF07690">
    <property type="entry name" value="MFS_1"/>
    <property type="match status" value="1"/>
</dbReference>
<feature type="transmembrane region" description="Helical" evidence="4">
    <location>
        <begin position="15"/>
        <end position="38"/>
    </location>
</feature>
<evidence type="ECO:0000313" key="6">
    <source>
        <dbReference type="EMBL" id="MDI2091041.1"/>
    </source>
</evidence>
<dbReference type="InterPro" id="IPR036259">
    <property type="entry name" value="MFS_trans_sf"/>
</dbReference>
<proteinExistence type="predicted"/>
<dbReference type="PANTHER" id="PTHR23531:SF1">
    <property type="entry name" value="QUINOLENE RESISTANCE PROTEIN NORA"/>
    <property type="match status" value="1"/>
</dbReference>
<feature type="transmembrane region" description="Helical" evidence="4">
    <location>
        <begin position="370"/>
        <end position="391"/>
    </location>
</feature>
<keyword evidence="2 4" id="KW-1133">Transmembrane helix</keyword>
<evidence type="ECO:0000313" key="7">
    <source>
        <dbReference type="Proteomes" id="UP001431634"/>
    </source>
</evidence>
<feature type="transmembrane region" description="Helical" evidence="4">
    <location>
        <begin position="307"/>
        <end position="331"/>
    </location>
</feature>
<dbReference type="PANTHER" id="PTHR23531">
    <property type="entry name" value="QUINOLENE RESISTANCE PROTEIN NORA"/>
    <property type="match status" value="1"/>
</dbReference>
<gene>
    <name evidence="6" type="ORF">QJV27_06625</name>
</gene>
<evidence type="ECO:0000259" key="5">
    <source>
        <dbReference type="PROSITE" id="PS50850"/>
    </source>
</evidence>
<reference evidence="6" key="1">
    <citation type="submission" date="2023-05" db="EMBL/GenBank/DDBJ databases">
        <title>Whole genome sequence of Commensalibacter sp.</title>
        <authorList>
            <person name="Charoenyingcharoen P."/>
            <person name="Yukphan P."/>
        </authorList>
    </citation>
    <scope>NUCLEOTIDE SEQUENCE</scope>
    <source>
        <strain evidence="6">TBRC 16381</strain>
    </source>
</reference>
<keyword evidence="1 4" id="KW-0812">Transmembrane</keyword>
<dbReference type="InterPro" id="IPR020846">
    <property type="entry name" value="MFS_dom"/>
</dbReference>
<feature type="transmembrane region" description="Helical" evidence="4">
    <location>
        <begin position="225"/>
        <end position="248"/>
    </location>
</feature>
<feature type="transmembrane region" description="Helical" evidence="4">
    <location>
        <begin position="82"/>
        <end position="102"/>
    </location>
</feature>
<comment type="caution">
    <text evidence="6">The sequence shown here is derived from an EMBL/GenBank/DDBJ whole genome shotgun (WGS) entry which is preliminary data.</text>
</comment>
<feature type="transmembrane region" description="Helical" evidence="4">
    <location>
        <begin position="148"/>
        <end position="170"/>
    </location>
</feature>
<feature type="domain" description="Major facilitator superfamily (MFS) profile" evidence="5">
    <location>
        <begin position="186"/>
        <end position="404"/>
    </location>
</feature>
<keyword evidence="3 4" id="KW-0472">Membrane</keyword>
<dbReference type="CDD" id="cd17489">
    <property type="entry name" value="MFS_YfcJ_like"/>
    <property type="match status" value="1"/>
</dbReference>
<feature type="transmembrane region" description="Helical" evidence="4">
    <location>
        <begin position="44"/>
        <end position="61"/>
    </location>
</feature>
<feature type="transmembrane region" description="Helical" evidence="4">
    <location>
        <begin position="182"/>
        <end position="204"/>
    </location>
</feature>
<dbReference type="Gene3D" id="1.20.1250.20">
    <property type="entry name" value="MFS general substrate transporter like domains"/>
    <property type="match status" value="1"/>
</dbReference>
<organism evidence="6 7">
    <name type="scientific">Commensalibacter oyaizuii</name>
    <dbReference type="NCBI Taxonomy" id="3043873"/>
    <lineage>
        <taxon>Bacteria</taxon>
        <taxon>Pseudomonadati</taxon>
        <taxon>Pseudomonadota</taxon>
        <taxon>Alphaproteobacteria</taxon>
        <taxon>Acetobacterales</taxon>
        <taxon>Acetobacteraceae</taxon>
    </lineage>
</organism>
<feature type="transmembrane region" description="Helical" evidence="4">
    <location>
        <begin position="254"/>
        <end position="272"/>
    </location>
</feature>
<evidence type="ECO:0000256" key="2">
    <source>
        <dbReference type="ARBA" id="ARBA00022989"/>
    </source>
</evidence>
<name>A0ABT6Q1P8_9PROT</name>
<dbReference type="InterPro" id="IPR052714">
    <property type="entry name" value="MFS_Exporter"/>
</dbReference>
<dbReference type="RefSeq" id="WP_281448152.1">
    <property type="nucleotide sequence ID" value="NZ_JASBAO010000001.1"/>
</dbReference>
<dbReference type="SUPFAM" id="SSF103473">
    <property type="entry name" value="MFS general substrate transporter"/>
    <property type="match status" value="1"/>
</dbReference>
<dbReference type="NCBIfam" id="NF003477">
    <property type="entry name" value="PRK05122.1"/>
    <property type="match status" value="1"/>
</dbReference>
<protein>
    <submittedName>
        <fullName evidence="6">MFS transporter</fullName>
    </submittedName>
</protein>
<accession>A0ABT6Q1P8</accession>